<dbReference type="PANTHER" id="PTHR33670">
    <property type="entry name" value="SPLICING FACTOR, PROLINE- AND GLUTAMINE-RICH-LIKE"/>
    <property type="match status" value="1"/>
</dbReference>
<feature type="compositionally biased region" description="Polar residues" evidence="1">
    <location>
        <begin position="141"/>
        <end position="152"/>
    </location>
</feature>
<dbReference type="AlphaFoldDB" id="A0AAV3PEJ3"/>
<name>A0AAV3PEJ3_LITER</name>
<sequence>MEAVMLHSSQNQTITPNKSQITNSMKMMHLTFNSRAAENYFFEPNFHAGILQTPHPFFYHSFPQYCLPQNTPTVFPQKNGNRKTNCKINDRCQTPRRSNISSNSPRKGGTMMKTTKKVVNVSLNDLNPKNVPKHDVPKMMVSSTIPSKGPSLTKTSDKYLKKTIIDNQVDKIYNSVIFTISPPPSSLPLPTFSLRPKLTCKNGASGIDAGATDDLRRLLRLP</sequence>
<comment type="caution">
    <text evidence="2">The sequence shown here is derived from an EMBL/GenBank/DDBJ whole genome shotgun (WGS) entry which is preliminary data.</text>
</comment>
<dbReference type="EMBL" id="BAABME010001286">
    <property type="protein sequence ID" value="GAA0148715.1"/>
    <property type="molecule type" value="Genomic_DNA"/>
</dbReference>
<protein>
    <submittedName>
        <fullName evidence="2">Uncharacterized protein</fullName>
    </submittedName>
</protein>
<feature type="compositionally biased region" description="Low complexity" evidence="1">
    <location>
        <begin position="95"/>
        <end position="111"/>
    </location>
</feature>
<evidence type="ECO:0000256" key="1">
    <source>
        <dbReference type="SAM" id="MobiDB-lite"/>
    </source>
</evidence>
<organism evidence="2 3">
    <name type="scientific">Lithospermum erythrorhizon</name>
    <name type="common">Purple gromwell</name>
    <name type="synonym">Lithospermum officinale var. erythrorhizon</name>
    <dbReference type="NCBI Taxonomy" id="34254"/>
    <lineage>
        <taxon>Eukaryota</taxon>
        <taxon>Viridiplantae</taxon>
        <taxon>Streptophyta</taxon>
        <taxon>Embryophyta</taxon>
        <taxon>Tracheophyta</taxon>
        <taxon>Spermatophyta</taxon>
        <taxon>Magnoliopsida</taxon>
        <taxon>eudicotyledons</taxon>
        <taxon>Gunneridae</taxon>
        <taxon>Pentapetalae</taxon>
        <taxon>asterids</taxon>
        <taxon>lamiids</taxon>
        <taxon>Boraginales</taxon>
        <taxon>Boraginaceae</taxon>
        <taxon>Boraginoideae</taxon>
        <taxon>Lithospermeae</taxon>
        <taxon>Lithospermum</taxon>
    </lineage>
</organism>
<accession>A0AAV3PEJ3</accession>
<reference evidence="2 3" key="1">
    <citation type="submission" date="2024-01" db="EMBL/GenBank/DDBJ databases">
        <title>The complete chloroplast genome sequence of Lithospermum erythrorhizon: insights into the phylogenetic relationship among Boraginaceae species and the maternal lineages of purple gromwells.</title>
        <authorList>
            <person name="Okada T."/>
            <person name="Watanabe K."/>
        </authorList>
    </citation>
    <scope>NUCLEOTIDE SEQUENCE [LARGE SCALE GENOMIC DNA]</scope>
</reference>
<gene>
    <name evidence="2" type="ORF">LIER_08082</name>
</gene>
<evidence type="ECO:0000313" key="2">
    <source>
        <dbReference type="EMBL" id="GAA0148715.1"/>
    </source>
</evidence>
<feature type="region of interest" description="Disordered" evidence="1">
    <location>
        <begin position="125"/>
        <end position="152"/>
    </location>
</feature>
<keyword evidence="3" id="KW-1185">Reference proteome</keyword>
<dbReference type="Proteomes" id="UP001454036">
    <property type="component" value="Unassembled WGS sequence"/>
</dbReference>
<evidence type="ECO:0000313" key="3">
    <source>
        <dbReference type="Proteomes" id="UP001454036"/>
    </source>
</evidence>
<proteinExistence type="predicted"/>
<dbReference type="PANTHER" id="PTHR33670:SF14">
    <property type="entry name" value="T20H2.15 PROTEIN"/>
    <property type="match status" value="1"/>
</dbReference>
<feature type="region of interest" description="Disordered" evidence="1">
    <location>
        <begin position="76"/>
        <end position="111"/>
    </location>
</feature>